<dbReference type="Proteomes" id="UP000719766">
    <property type="component" value="Unassembled WGS sequence"/>
</dbReference>
<dbReference type="GeneID" id="64594109"/>
<name>A0A9P7DG01_9AGAM</name>
<sequence length="210" mass="23407">MYRRTIGLGKKHGSVDQQPILAPGGHWSSSSRQVQMWFNVAGIGCENELHETYPTESTSVRNKGSLTHVAASLVRETSPGPSSFDSALKSNTRRWLNAISGPAPLCTNVGSVRPRNVPHDDPIKRRVYDEQLVKHAGTPNCSVPCEIRYGREQPASLKFIDLKIECYDLQIRTSPRNIPFVVHFHQSQGTSIVTNGSSRQRNIHLDQIKL</sequence>
<gene>
    <name evidence="1" type="ORF">HD556DRAFT_1309940</name>
</gene>
<keyword evidence="2" id="KW-1185">Reference proteome</keyword>
<evidence type="ECO:0000313" key="1">
    <source>
        <dbReference type="EMBL" id="KAG1791354.1"/>
    </source>
</evidence>
<dbReference type="RefSeq" id="XP_041158199.1">
    <property type="nucleotide sequence ID" value="XM_041300345.1"/>
</dbReference>
<dbReference type="EMBL" id="JABBWE010000043">
    <property type="protein sequence ID" value="KAG1791354.1"/>
    <property type="molecule type" value="Genomic_DNA"/>
</dbReference>
<accession>A0A9P7DG01</accession>
<reference evidence="1" key="1">
    <citation type="journal article" date="2020" name="New Phytol.">
        <title>Comparative genomics reveals dynamic genome evolution in host specialist ectomycorrhizal fungi.</title>
        <authorList>
            <person name="Lofgren L.A."/>
            <person name="Nguyen N.H."/>
            <person name="Vilgalys R."/>
            <person name="Ruytinx J."/>
            <person name="Liao H.L."/>
            <person name="Branco S."/>
            <person name="Kuo A."/>
            <person name="LaButti K."/>
            <person name="Lipzen A."/>
            <person name="Andreopoulos W."/>
            <person name="Pangilinan J."/>
            <person name="Riley R."/>
            <person name="Hundley H."/>
            <person name="Na H."/>
            <person name="Barry K."/>
            <person name="Grigoriev I.V."/>
            <person name="Stajich J.E."/>
            <person name="Kennedy P.G."/>
        </authorList>
    </citation>
    <scope>NUCLEOTIDE SEQUENCE</scope>
    <source>
        <strain evidence="1">S12</strain>
    </source>
</reference>
<proteinExistence type="predicted"/>
<evidence type="ECO:0000313" key="2">
    <source>
        <dbReference type="Proteomes" id="UP000719766"/>
    </source>
</evidence>
<organism evidence="1 2">
    <name type="scientific">Suillus plorans</name>
    <dbReference type="NCBI Taxonomy" id="116603"/>
    <lineage>
        <taxon>Eukaryota</taxon>
        <taxon>Fungi</taxon>
        <taxon>Dikarya</taxon>
        <taxon>Basidiomycota</taxon>
        <taxon>Agaricomycotina</taxon>
        <taxon>Agaricomycetes</taxon>
        <taxon>Agaricomycetidae</taxon>
        <taxon>Boletales</taxon>
        <taxon>Suillineae</taxon>
        <taxon>Suillaceae</taxon>
        <taxon>Suillus</taxon>
    </lineage>
</organism>
<protein>
    <submittedName>
        <fullName evidence="1">Uncharacterized protein</fullName>
    </submittedName>
</protein>
<comment type="caution">
    <text evidence="1">The sequence shown here is derived from an EMBL/GenBank/DDBJ whole genome shotgun (WGS) entry which is preliminary data.</text>
</comment>
<dbReference type="AlphaFoldDB" id="A0A9P7DG01"/>